<keyword evidence="6" id="KW-1003">Cell membrane</keyword>
<dbReference type="Proteomes" id="UP001164390">
    <property type="component" value="Chromosome"/>
</dbReference>
<evidence type="ECO:0000313" key="7">
    <source>
        <dbReference type="EMBL" id="UYM07403.1"/>
    </source>
</evidence>
<evidence type="ECO:0000256" key="2">
    <source>
        <dbReference type="ARBA" id="ARBA00007165"/>
    </source>
</evidence>
<comment type="subcellular location">
    <subcellularLocation>
        <location evidence="6">Cell membrane</location>
        <topology evidence="6">Multi-pass membrane protein</topology>
    </subcellularLocation>
    <subcellularLocation>
        <location evidence="1">Membrane</location>
    </subcellularLocation>
</comment>
<feature type="transmembrane region" description="Helical" evidence="6">
    <location>
        <begin position="216"/>
        <end position="234"/>
    </location>
</feature>
<evidence type="ECO:0000313" key="8">
    <source>
        <dbReference type="Proteomes" id="UP001164390"/>
    </source>
</evidence>
<feature type="transmembrane region" description="Helical" evidence="6">
    <location>
        <begin position="20"/>
        <end position="42"/>
    </location>
</feature>
<dbReference type="EMBL" id="CP094970">
    <property type="protein sequence ID" value="UYM07403.1"/>
    <property type="molecule type" value="Genomic_DNA"/>
</dbReference>
<keyword evidence="3 6" id="KW-0812">Transmembrane</keyword>
<dbReference type="Pfam" id="PF02104">
    <property type="entry name" value="SURF1"/>
    <property type="match status" value="1"/>
</dbReference>
<dbReference type="PANTHER" id="PTHR23427:SF2">
    <property type="entry name" value="SURFEIT LOCUS PROTEIN 1"/>
    <property type="match status" value="1"/>
</dbReference>
<protein>
    <recommendedName>
        <fullName evidence="6">SURF1-like protein</fullName>
    </recommendedName>
</protein>
<evidence type="ECO:0000256" key="1">
    <source>
        <dbReference type="ARBA" id="ARBA00004370"/>
    </source>
</evidence>
<evidence type="ECO:0000256" key="6">
    <source>
        <dbReference type="RuleBase" id="RU363076"/>
    </source>
</evidence>
<dbReference type="AlphaFoldDB" id="A0AA46TN29"/>
<sequence>MRDDAPEQSSLRVLLRPPMLGLHALGVVAVVFTIVMGLWQLGVYDTRQEHERADKQDVPTVPLDEALGPDDAFSGSANHRPVEVTGTFAPADEQVWVSGRSLDGEDGYWLLAPLVVRDTEALLVVRGWSPTNDRLPAPPSGATTIDAVLQFGEDVGAPLGADRTTDTVRIPALANELPYDLYSGYAIQTEPAPGAGLETVPPPDPDVSWSVGLRNLVYAVQWWVFGAFAVFMWVRMCRDVVRDARGRRGDDGQGRVI</sequence>
<dbReference type="KEGG" id="sgrg:L0C25_10140"/>
<dbReference type="RefSeq" id="WP_271636377.1">
    <property type="nucleotide sequence ID" value="NZ_CP094970.1"/>
</dbReference>
<evidence type="ECO:0000256" key="4">
    <source>
        <dbReference type="ARBA" id="ARBA00022989"/>
    </source>
</evidence>
<keyword evidence="8" id="KW-1185">Reference proteome</keyword>
<dbReference type="InterPro" id="IPR045214">
    <property type="entry name" value="Surf1/Surf4"/>
</dbReference>
<dbReference type="GO" id="GO:0005886">
    <property type="term" value="C:plasma membrane"/>
    <property type="evidence" value="ECO:0007669"/>
    <property type="project" value="UniProtKB-SubCell"/>
</dbReference>
<reference evidence="7" key="1">
    <citation type="submission" date="2022-01" db="EMBL/GenBank/DDBJ databases">
        <title>Nocardioidaceae gen. sp. A5X3R13.</title>
        <authorList>
            <person name="Lopez Marin M.A."/>
            <person name="Uhlik O."/>
        </authorList>
    </citation>
    <scope>NUCLEOTIDE SEQUENCE</scope>
    <source>
        <strain evidence="7">A5X3R13</strain>
    </source>
</reference>
<keyword evidence="4 6" id="KW-1133">Transmembrane helix</keyword>
<comment type="similarity">
    <text evidence="2 6">Belongs to the SURF1 family.</text>
</comment>
<evidence type="ECO:0000256" key="5">
    <source>
        <dbReference type="ARBA" id="ARBA00023136"/>
    </source>
</evidence>
<proteinExistence type="inferred from homology"/>
<keyword evidence="5 6" id="KW-0472">Membrane</keyword>
<dbReference type="CDD" id="cd06662">
    <property type="entry name" value="SURF1"/>
    <property type="match status" value="1"/>
</dbReference>
<evidence type="ECO:0000256" key="3">
    <source>
        <dbReference type="ARBA" id="ARBA00022692"/>
    </source>
</evidence>
<gene>
    <name evidence="7" type="ORF">L0C25_10140</name>
</gene>
<dbReference type="PANTHER" id="PTHR23427">
    <property type="entry name" value="SURFEIT LOCUS PROTEIN"/>
    <property type="match status" value="1"/>
</dbReference>
<name>A0AA46TN29_9ACTN</name>
<accession>A0AA46TN29</accession>
<dbReference type="PROSITE" id="PS50895">
    <property type="entry name" value="SURF1"/>
    <property type="match status" value="1"/>
</dbReference>
<organism evidence="7 8">
    <name type="scientific">Solicola gregarius</name>
    <dbReference type="NCBI Taxonomy" id="2908642"/>
    <lineage>
        <taxon>Bacteria</taxon>
        <taxon>Bacillati</taxon>
        <taxon>Actinomycetota</taxon>
        <taxon>Actinomycetes</taxon>
        <taxon>Propionibacteriales</taxon>
        <taxon>Nocardioidaceae</taxon>
        <taxon>Solicola</taxon>
    </lineage>
</organism>
<dbReference type="InterPro" id="IPR002994">
    <property type="entry name" value="Surf1/Shy1"/>
</dbReference>